<comment type="caution">
    <text evidence="1">The sequence shown here is derived from an EMBL/GenBank/DDBJ whole genome shotgun (WGS) entry which is preliminary data.</text>
</comment>
<dbReference type="GeneID" id="92839388"/>
<proteinExistence type="predicted"/>
<dbReference type="EMBL" id="AWSJ01000176">
    <property type="protein sequence ID" value="ERI08939.1"/>
    <property type="molecule type" value="Genomic_DNA"/>
</dbReference>
<accession>U1WK26</accession>
<evidence type="ECO:0000313" key="2">
    <source>
        <dbReference type="Proteomes" id="UP000016511"/>
    </source>
</evidence>
<keyword evidence="2" id="KW-1185">Reference proteome</keyword>
<dbReference type="RefSeq" id="WP_021621787.1">
    <property type="nucleotide sequence ID" value="NZ_KE952790.1"/>
</dbReference>
<protein>
    <submittedName>
        <fullName evidence="1">Uncharacterized protein</fullName>
    </submittedName>
</protein>
<dbReference type="STRING" id="649747.HMPREF0083_02976"/>
<dbReference type="Proteomes" id="UP000016511">
    <property type="component" value="Unassembled WGS sequence"/>
</dbReference>
<gene>
    <name evidence="1" type="ORF">HMPREF0083_02976</name>
</gene>
<reference evidence="1 2" key="1">
    <citation type="submission" date="2013-08" db="EMBL/GenBank/DDBJ databases">
        <authorList>
            <person name="Weinstock G."/>
            <person name="Sodergren E."/>
            <person name="Wylie T."/>
            <person name="Fulton L."/>
            <person name="Fulton R."/>
            <person name="Fronick C."/>
            <person name="O'Laughlin M."/>
            <person name="Godfrey J."/>
            <person name="Miner T."/>
            <person name="Herter B."/>
            <person name="Appelbaum E."/>
            <person name="Cordes M."/>
            <person name="Lek S."/>
            <person name="Wollam A."/>
            <person name="Pepin K.H."/>
            <person name="Palsikar V.B."/>
            <person name="Mitreva M."/>
            <person name="Wilson R.K."/>
        </authorList>
    </citation>
    <scope>NUCLEOTIDE SEQUENCE [LARGE SCALE GENOMIC DNA]</scope>
    <source>
        <strain evidence="1 2">ATCC 12856</strain>
    </source>
</reference>
<evidence type="ECO:0000313" key="1">
    <source>
        <dbReference type="EMBL" id="ERI08939.1"/>
    </source>
</evidence>
<organism evidence="1 2">
    <name type="scientific">Aneurinibacillus aneurinilyticus ATCC 12856</name>
    <dbReference type="NCBI Taxonomy" id="649747"/>
    <lineage>
        <taxon>Bacteria</taxon>
        <taxon>Bacillati</taxon>
        <taxon>Bacillota</taxon>
        <taxon>Bacilli</taxon>
        <taxon>Bacillales</taxon>
        <taxon>Paenibacillaceae</taxon>
        <taxon>Aneurinibacillus group</taxon>
        <taxon>Aneurinibacillus</taxon>
    </lineage>
</organism>
<sequence>MQVTEREQVEQMDIFQLAQQTISEQVPDKIYSPRELKEMGLKWTKKDAERWDEEIWDVYNRVRRETGRFINWFEAIEIYIVERDK</sequence>
<dbReference type="HOGENOM" id="CLU_2505556_0_0_9"/>
<dbReference type="AlphaFoldDB" id="U1WK26"/>
<name>U1WK26_ANEAE</name>
<dbReference type="PATRIC" id="fig|649747.3.peg.2698"/>